<accession>A0A5C1DP34</accession>
<dbReference type="Pfam" id="PF00293">
    <property type="entry name" value="NUDIX"/>
    <property type="match status" value="1"/>
</dbReference>
<feature type="domain" description="Nudix hydrolase" evidence="4">
    <location>
        <begin position="3"/>
        <end position="128"/>
    </location>
</feature>
<keyword evidence="6" id="KW-1185">Reference proteome</keyword>
<dbReference type="Proteomes" id="UP000322079">
    <property type="component" value="Chromosome"/>
</dbReference>
<dbReference type="EMBL" id="CP043473">
    <property type="protein sequence ID" value="QEL57688.1"/>
    <property type="molecule type" value="Genomic_DNA"/>
</dbReference>
<evidence type="ECO:0000259" key="4">
    <source>
        <dbReference type="PROSITE" id="PS51462"/>
    </source>
</evidence>
<protein>
    <submittedName>
        <fullName evidence="5">NUDIX domain-containing protein</fullName>
    </submittedName>
</protein>
<dbReference type="KEGG" id="chrm:FYK34_20010"/>
<dbReference type="SUPFAM" id="SSF55811">
    <property type="entry name" value="Nudix"/>
    <property type="match status" value="1"/>
</dbReference>
<dbReference type="Gene3D" id="3.90.79.10">
    <property type="entry name" value="Nucleoside Triphosphate Pyrophosphohydrolase"/>
    <property type="match status" value="1"/>
</dbReference>
<comment type="cofactor">
    <cofactor evidence="1">
        <name>Mg(2+)</name>
        <dbReference type="ChEBI" id="CHEBI:18420"/>
    </cofactor>
</comment>
<evidence type="ECO:0000313" key="5">
    <source>
        <dbReference type="EMBL" id="QEL57688.1"/>
    </source>
</evidence>
<gene>
    <name evidence="5" type="ORF">FYK34_20010</name>
</gene>
<dbReference type="PROSITE" id="PS00893">
    <property type="entry name" value="NUDIX_BOX"/>
    <property type="match status" value="1"/>
</dbReference>
<organism evidence="5 6">
    <name type="scientific">Chromobacterium paludis</name>
    <dbReference type="NCBI Taxonomy" id="2605945"/>
    <lineage>
        <taxon>Bacteria</taxon>
        <taxon>Pseudomonadati</taxon>
        <taxon>Pseudomonadota</taxon>
        <taxon>Betaproteobacteria</taxon>
        <taxon>Neisseriales</taxon>
        <taxon>Chromobacteriaceae</taxon>
        <taxon>Chromobacterium</taxon>
    </lineage>
</organism>
<name>A0A5C1DP34_9NEIS</name>
<evidence type="ECO:0000256" key="1">
    <source>
        <dbReference type="ARBA" id="ARBA00001946"/>
    </source>
</evidence>
<dbReference type="GO" id="GO:0016787">
    <property type="term" value="F:hydrolase activity"/>
    <property type="evidence" value="ECO:0007669"/>
    <property type="project" value="UniProtKB-KW"/>
</dbReference>
<proteinExistence type="predicted"/>
<dbReference type="RefSeq" id="WP_149299574.1">
    <property type="nucleotide sequence ID" value="NZ_CP043473.1"/>
</dbReference>
<dbReference type="InterPro" id="IPR020084">
    <property type="entry name" value="NUDIX_hydrolase_CS"/>
</dbReference>
<dbReference type="PROSITE" id="PS51462">
    <property type="entry name" value="NUDIX"/>
    <property type="match status" value="1"/>
</dbReference>
<sequence>MDGMDPASSVLILLSDGQRCAWQRRARDDDSHPGCLDFAAGGGIEPGESPRQAALRELEEELGVSGLDLQPLGEMTLDGECCALFQGRLPDSWRLGPEVDALLILALEEISAWPREGLHPQLAEWLGKGSLSGA</sequence>
<evidence type="ECO:0000256" key="2">
    <source>
        <dbReference type="ARBA" id="ARBA00022801"/>
    </source>
</evidence>
<evidence type="ECO:0000256" key="3">
    <source>
        <dbReference type="SAM" id="MobiDB-lite"/>
    </source>
</evidence>
<dbReference type="AlphaFoldDB" id="A0A5C1DP34"/>
<dbReference type="InterPro" id="IPR015797">
    <property type="entry name" value="NUDIX_hydrolase-like_dom_sf"/>
</dbReference>
<evidence type="ECO:0000313" key="6">
    <source>
        <dbReference type="Proteomes" id="UP000322079"/>
    </source>
</evidence>
<feature type="region of interest" description="Disordered" evidence="3">
    <location>
        <begin position="25"/>
        <end position="50"/>
    </location>
</feature>
<reference evidence="5 6" key="1">
    <citation type="submission" date="2019-08" db="EMBL/GenBank/DDBJ databases">
        <title>Chromobacterium paludis, a novel bacterium isolated from a Maryland marsh pond.</title>
        <authorList>
            <person name="Blackburn M.B."/>
            <person name="Gundersen-Rindal D.E."/>
        </authorList>
    </citation>
    <scope>NUCLEOTIDE SEQUENCE [LARGE SCALE GENOMIC DNA]</scope>
    <source>
        <strain evidence="6">IIBBL 257-1</strain>
    </source>
</reference>
<keyword evidence="2" id="KW-0378">Hydrolase</keyword>
<dbReference type="InterPro" id="IPR000086">
    <property type="entry name" value="NUDIX_hydrolase_dom"/>
</dbReference>